<proteinExistence type="inferred from homology"/>
<feature type="transmembrane region" description="Helical" evidence="7">
    <location>
        <begin position="281"/>
        <end position="299"/>
    </location>
</feature>
<evidence type="ECO:0000256" key="7">
    <source>
        <dbReference type="SAM" id="Phobius"/>
    </source>
</evidence>
<feature type="transmembrane region" description="Helical" evidence="7">
    <location>
        <begin position="226"/>
        <end position="244"/>
    </location>
</feature>
<comment type="subcellular location">
    <subcellularLocation>
        <location evidence="1">Cell membrane</location>
        <topology evidence="1">Multi-pass membrane protein</topology>
    </subcellularLocation>
</comment>
<accession>A0A4Y9F7L2</accession>
<dbReference type="SUPFAM" id="SSF103481">
    <property type="entry name" value="Multidrug resistance efflux transporter EmrE"/>
    <property type="match status" value="1"/>
</dbReference>
<protein>
    <submittedName>
        <fullName evidence="9">EamA/RhaT family transporter</fullName>
    </submittedName>
</protein>
<comment type="caution">
    <text evidence="9">The sequence shown here is derived from an EMBL/GenBank/DDBJ whole genome shotgun (WGS) entry which is preliminary data.</text>
</comment>
<feature type="domain" description="EamA" evidence="8">
    <location>
        <begin position="16"/>
        <end position="148"/>
    </location>
</feature>
<evidence type="ECO:0000256" key="2">
    <source>
        <dbReference type="ARBA" id="ARBA00007362"/>
    </source>
</evidence>
<dbReference type="Gene3D" id="1.10.3730.20">
    <property type="match status" value="1"/>
</dbReference>
<gene>
    <name evidence="9" type="ORF">E4U03_01845</name>
</gene>
<evidence type="ECO:0000256" key="6">
    <source>
        <dbReference type="ARBA" id="ARBA00023136"/>
    </source>
</evidence>
<keyword evidence="3" id="KW-1003">Cell membrane</keyword>
<feature type="transmembrane region" description="Helical" evidence="7">
    <location>
        <begin position="199"/>
        <end position="220"/>
    </location>
</feature>
<comment type="similarity">
    <text evidence="2">Belongs to the EamA transporter family.</text>
</comment>
<organism evidence="9 10">
    <name type="scientific">Rothia nasimurium</name>
    <dbReference type="NCBI Taxonomy" id="85336"/>
    <lineage>
        <taxon>Bacteria</taxon>
        <taxon>Bacillati</taxon>
        <taxon>Actinomycetota</taxon>
        <taxon>Actinomycetes</taxon>
        <taxon>Micrococcales</taxon>
        <taxon>Micrococcaceae</taxon>
        <taxon>Rothia</taxon>
    </lineage>
</organism>
<feature type="transmembrane region" description="Helical" evidence="7">
    <location>
        <begin position="100"/>
        <end position="124"/>
    </location>
</feature>
<reference evidence="9 10" key="1">
    <citation type="submission" date="2019-03" db="EMBL/GenBank/DDBJ databases">
        <title>Diversity of the mouse oral microbiome.</title>
        <authorList>
            <person name="Joseph S."/>
            <person name="Aduse-Opoku J."/>
            <person name="Curtis M."/>
            <person name="Wade W."/>
            <person name="Hashim A."/>
        </authorList>
    </citation>
    <scope>NUCLEOTIDE SEQUENCE [LARGE SCALE GENOMIC DNA]</scope>
    <source>
        <strain evidence="10">irhom_31</strain>
    </source>
</reference>
<feature type="transmembrane region" description="Helical" evidence="7">
    <location>
        <begin position="16"/>
        <end position="37"/>
    </location>
</feature>
<keyword evidence="5 7" id="KW-1133">Transmembrane helix</keyword>
<dbReference type="InterPro" id="IPR000620">
    <property type="entry name" value="EamA_dom"/>
</dbReference>
<dbReference type="PANTHER" id="PTHR42920">
    <property type="entry name" value="OS03G0707200 PROTEIN-RELATED"/>
    <property type="match status" value="1"/>
</dbReference>
<keyword evidence="6 7" id="KW-0472">Membrane</keyword>
<dbReference type="PANTHER" id="PTHR42920:SF5">
    <property type="entry name" value="EAMA DOMAIN-CONTAINING PROTEIN"/>
    <property type="match status" value="1"/>
</dbReference>
<evidence type="ECO:0000313" key="9">
    <source>
        <dbReference type="EMBL" id="TFU23871.1"/>
    </source>
</evidence>
<dbReference type="Proteomes" id="UP000297951">
    <property type="component" value="Unassembled WGS sequence"/>
</dbReference>
<feature type="transmembrane region" description="Helical" evidence="7">
    <location>
        <begin position="43"/>
        <end position="65"/>
    </location>
</feature>
<feature type="transmembrane region" description="Helical" evidence="7">
    <location>
        <begin position="256"/>
        <end position="275"/>
    </location>
</feature>
<evidence type="ECO:0000256" key="1">
    <source>
        <dbReference type="ARBA" id="ARBA00004651"/>
    </source>
</evidence>
<dbReference type="GO" id="GO:0005886">
    <property type="term" value="C:plasma membrane"/>
    <property type="evidence" value="ECO:0007669"/>
    <property type="project" value="UniProtKB-SubCell"/>
</dbReference>
<dbReference type="InterPro" id="IPR037185">
    <property type="entry name" value="EmrE-like"/>
</dbReference>
<dbReference type="InterPro" id="IPR051258">
    <property type="entry name" value="Diverse_Substrate_Transporter"/>
</dbReference>
<dbReference type="RefSeq" id="WP_135011290.1">
    <property type="nucleotide sequence ID" value="NZ_JADGLK010000004.1"/>
</dbReference>
<feature type="transmembrane region" description="Helical" evidence="7">
    <location>
        <begin position="77"/>
        <end position="94"/>
    </location>
</feature>
<sequence>MTPSSTGRLPSSPARAILAVVVTSILWGTTGTVAAYAPQLSSLAVGAAALGLSGLLLALVALPQLKRESALLRAEKKLVILGAVAIMVYPLAFYTSMSTAGVAIGSVVSLASAPIFSGLVEWALEKRQLLSRWMVATMLGLTGSGLLLSSSLSSHGSSGNQLMPGIALGLVAGATYATYSWSSALLMTKGISRQAAMGAGFGLGGVLLMPVLLATGRSILESSTHVAVVGYMVLVPMFLGYLFFGYGLSRLPASTVTAITLLEPAVATLLAVIVVGERLALTGWLGIALFGLVLIVLSMPDRARH</sequence>
<dbReference type="OrthoDB" id="9787117at2"/>
<dbReference type="EMBL" id="SPQC01000004">
    <property type="protein sequence ID" value="TFU23871.1"/>
    <property type="molecule type" value="Genomic_DNA"/>
</dbReference>
<evidence type="ECO:0000256" key="4">
    <source>
        <dbReference type="ARBA" id="ARBA00022692"/>
    </source>
</evidence>
<name>A0A4Y9F7L2_9MICC</name>
<dbReference type="Pfam" id="PF00892">
    <property type="entry name" value="EamA"/>
    <property type="match status" value="2"/>
</dbReference>
<dbReference type="AlphaFoldDB" id="A0A4Y9F7L2"/>
<feature type="domain" description="EamA" evidence="8">
    <location>
        <begin position="164"/>
        <end position="297"/>
    </location>
</feature>
<keyword evidence="4 7" id="KW-0812">Transmembrane</keyword>
<feature type="transmembrane region" description="Helical" evidence="7">
    <location>
        <begin position="133"/>
        <end position="153"/>
    </location>
</feature>
<feature type="transmembrane region" description="Helical" evidence="7">
    <location>
        <begin position="165"/>
        <end position="187"/>
    </location>
</feature>
<evidence type="ECO:0000259" key="8">
    <source>
        <dbReference type="Pfam" id="PF00892"/>
    </source>
</evidence>
<evidence type="ECO:0000256" key="5">
    <source>
        <dbReference type="ARBA" id="ARBA00022989"/>
    </source>
</evidence>
<evidence type="ECO:0000256" key="3">
    <source>
        <dbReference type="ARBA" id="ARBA00022475"/>
    </source>
</evidence>
<evidence type="ECO:0000313" key="10">
    <source>
        <dbReference type="Proteomes" id="UP000297951"/>
    </source>
</evidence>